<keyword evidence="5" id="KW-0325">Glycoprotein</keyword>
<feature type="domain" description="Chitin-binding type-2" evidence="6">
    <location>
        <begin position="306"/>
        <end position="350"/>
    </location>
</feature>
<dbReference type="SMART" id="SM00494">
    <property type="entry name" value="ChtBD2"/>
    <property type="match status" value="5"/>
</dbReference>
<evidence type="ECO:0000256" key="5">
    <source>
        <dbReference type="ARBA" id="ARBA00023180"/>
    </source>
</evidence>
<dbReference type="Gene3D" id="2.170.140.10">
    <property type="entry name" value="Chitin binding domain"/>
    <property type="match status" value="3"/>
</dbReference>
<feature type="domain" description="Chitin-binding type-2" evidence="6">
    <location>
        <begin position="251"/>
        <end position="303"/>
    </location>
</feature>
<keyword evidence="3" id="KW-0677">Repeat</keyword>
<dbReference type="PANTHER" id="PTHR23301:SF0">
    <property type="entry name" value="CHITIN-BINDING TYPE-2 DOMAIN-CONTAINING PROTEIN-RELATED"/>
    <property type="match status" value="1"/>
</dbReference>
<dbReference type="InterPro" id="IPR051940">
    <property type="entry name" value="Chitin_bind-dev_reg"/>
</dbReference>
<keyword evidence="4" id="KW-1015">Disulfide bond</keyword>
<sequence length="423" mass="46930">MLLAACDQCNTEKPIKPIGNVPYLPTSYSPIKCIHGEKIVDKIDCSRYIACIHGEWYSLQCEDGTVFDSASGLCIHQSKSRCPRNGSHLDSFHQSPQISPGFESFPPSSPGFRGDAFPPAPPPPPKMDEIRREMYEKQEESNNGFLICSHESPQFVADPRDCGSYLECQNGFYQSRTCSQGYNFDAFSGRCSSTFKCDKICQKNERIPRKECGKALECHNNAWVPMKCKNDVMFVNGRCSDIPCPSEGYPPSTCFEGAVYSNERDCTRYVICRNGQLIEKQCSNGQKFNDETLSCSYKYDCSAESSPKCFNGERRAIPDSCTHFDECRYGTFVKSSCPYGKSFNSITKKCQPGPCQGSGSNIGEACTESPGLDGFLPDPLDCRRFYQCTNGRWVGKNCGPGTAWSGVLGVCDHIRNVPACART</sequence>
<evidence type="ECO:0000256" key="2">
    <source>
        <dbReference type="ARBA" id="ARBA00022729"/>
    </source>
</evidence>
<name>A0A914YCD3_9BILA</name>
<dbReference type="GO" id="GO:0008061">
    <property type="term" value="F:chitin binding"/>
    <property type="evidence" value="ECO:0007669"/>
    <property type="project" value="UniProtKB-KW"/>
</dbReference>
<dbReference type="Pfam" id="PF01607">
    <property type="entry name" value="CBM_14"/>
    <property type="match status" value="5"/>
</dbReference>
<dbReference type="PROSITE" id="PS50940">
    <property type="entry name" value="CHIT_BIND_II"/>
    <property type="match status" value="5"/>
</dbReference>
<keyword evidence="7" id="KW-1185">Reference proteome</keyword>
<protein>
    <submittedName>
        <fullName evidence="8">Chitin-binding type-2 domain-containing protein</fullName>
    </submittedName>
</protein>
<proteinExistence type="predicted"/>
<evidence type="ECO:0000256" key="3">
    <source>
        <dbReference type="ARBA" id="ARBA00022737"/>
    </source>
</evidence>
<organism evidence="7 8">
    <name type="scientific">Panagrolaimus superbus</name>
    <dbReference type="NCBI Taxonomy" id="310955"/>
    <lineage>
        <taxon>Eukaryota</taxon>
        <taxon>Metazoa</taxon>
        <taxon>Ecdysozoa</taxon>
        <taxon>Nematoda</taxon>
        <taxon>Chromadorea</taxon>
        <taxon>Rhabditida</taxon>
        <taxon>Tylenchina</taxon>
        <taxon>Panagrolaimomorpha</taxon>
        <taxon>Panagrolaimoidea</taxon>
        <taxon>Panagrolaimidae</taxon>
        <taxon>Panagrolaimus</taxon>
    </lineage>
</organism>
<dbReference type="Proteomes" id="UP000887577">
    <property type="component" value="Unplaced"/>
</dbReference>
<evidence type="ECO:0000256" key="4">
    <source>
        <dbReference type="ARBA" id="ARBA00023157"/>
    </source>
</evidence>
<keyword evidence="1" id="KW-0147">Chitin-binding</keyword>
<evidence type="ECO:0000256" key="1">
    <source>
        <dbReference type="ARBA" id="ARBA00022669"/>
    </source>
</evidence>
<feature type="domain" description="Chitin-binding type-2" evidence="6">
    <location>
        <begin position="145"/>
        <end position="199"/>
    </location>
</feature>
<accession>A0A914YCD3</accession>
<dbReference type="SUPFAM" id="SSF57625">
    <property type="entry name" value="Invertebrate chitin-binding proteins"/>
    <property type="match status" value="5"/>
</dbReference>
<dbReference type="PANTHER" id="PTHR23301">
    <property type="entry name" value="CHITIN BINDING PERITROPHIN-A"/>
    <property type="match status" value="1"/>
</dbReference>
<feature type="domain" description="Chitin-binding type-2" evidence="6">
    <location>
        <begin position="30"/>
        <end position="84"/>
    </location>
</feature>
<dbReference type="InterPro" id="IPR036508">
    <property type="entry name" value="Chitin-bd_dom_sf"/>
</dbReference>
<dbReference type="GO" id="GO:0005576">
    <property type="term" value="C:extracellular region"/>
    <property type="evidence" value="ECO:0007669"/>
    <property type="project" value="InterPro"/>
</dbReference>
<evidence type="ECO:0000313" key="8">
    <source>
        <dbReference type="WBParaSite" id="PSU_v2.g16417.t1"/>
    </source>
</evidence>
<reference evidence="8" key="1">
    <citation type="submission" date="2022-11" db="UniProtKB">
        <authorList>
            <consortium name="WormBaseParasite"/>
        </authorList>
    </citation>
    <scope>IDENTIFICATION</scope>
</reference>
<evidence type="ECO:0000313" key="7">
    <source>
        <dbReference type="Proteomes" id="UP000887577"/>
    </source>
</evidence>
<dbReference type="InterPro" id="IPR002557">
    <property type="entry name" value="Chitin-bd_dom"/>
</dbReference>
<feature type="domain" description="Chitin-binding type-2" evidence="6">
    <location>
        <begin position="363"/>
        <end position="422"/>
    </location>
</feature>
<evidence type="ECO:0000259" key="6">
    <source>
        <dbReference type="PROSITE" id="PS50940"/>
    </source>
</evidence>
<dbReference type="WBParaSite" id="PSU_v2.g16417.t1">
    <property type="protein sequence ID" value="PSU_v2.g16417.t1"/>
    <property type="gene ID" value="PSU_v2.g16417"/>
</dbReference>
<keyword evidence="2" id="KW-0732">Signal</keyword>
<dbReference type="AlphaFoldDB" id="A0A914YCD3"/>